<dbReference type="Proteomes" id="UP000494165">
    <property type="component" value="Unassembled WGS sequence"/>
</dbReference>
<sequence>MELNPLHVAAKTSDVEHCRRLVEDEGADVGAVSGNLDATAMHCAALNTLNGKQIVEYLTSLGLKADLKDSEGQEPIHYAVRARNFEVAKKLLKIKSGDGAEEGKNNLLHYFVKENNFEFVKIVHESDRKLIKEKGECGKTAFHLAAQHSDLEVCRWLAGNGVNFNVRDDEKCTAMHYAALRESDHREFVRCFTGPGTGALMYTLSKGKMSPLHYAFQHGRRDMAEELIDRGADLRAMIIDLTNVMHFCVKINDLDAVKMLHAKDKFLIFEKGKRGRTVMHHAAMHADLQMIQWLDKNDISLTDRDVFSYRASVLHFVAFNRRSRPELEQIVKYFVQGEVDVNGLTGNGCTPLHFAIKEKNSVVAEELVKHGADLELELKDLNFLLYCAQQDFLFGAKLVHKNNPRLITGRDPTGRTALHIAAEFSDLEFCKWLVAEDADLVNALTNKGSNALHLAAKNKKHGGEIVRFLISLHVPVNGRTKFQLVPLHFALQHGNMDAAHELVSLGADLTTKVGNLLHFCAWKNSLEGAKFVHLNNPALIKERGVGGKNALHIAVEFANAKLLCEWLVSQGVNPQERTDKGETALDLAAKRRDKDVRHYLESLGLKKRGILTRLLSKNERS</sequence>
<evidence type="ECO:0000256" key="3">
    <source>
        <dbReference type="PROSITE-ProRule" id="PRU00023"/>
    </source>
</evidence>
<dbReference type="PROSITE" id="PS50088">
    <property type="entry name" value="ANK_REPEAT"/>
    <property type="match status" value="7"/>
</dbReference>
<dbReference type="EMBL" id="CADEPI010000039">
    <property type="protein sequence ID" value="CAB3368690.1"/>
    <property type="molecule type" value="Genomic_DNA"/>
</dbReference>
<evidence type="ECO:0000256" key="1">
    <source>
        <dbReference type="ARBA" id="ARBA00022737"/>
    </source>
</evidence>
<gene>
    <name evidence="4" type="ORF">CLODIP_2_CD00866</name>
</gene>
<feature type="repeat" description="ANK" evidence="3">
    <location>
        <begin position="207"/>
        <end position="234"/>
    </location>
</feature>
<dbReference type="OrthoDB" id="20872at2759"/>
<keyword evidence="2 3" id="KW-0040">ANK repeat</keyword>
<dbReference type="SUPFAM" id="SSF48403">
    <property type="entry name" value="Ankyrin repeat"/>
    <property type="match status" value="2"/>
</dbReference>
<evidence type="ECO:0000313" key="4">
    <source>
        <dbReference type="EMBL" id="CAB3368690.1"/>
    </source>
</evidence>
<dbReference type="AlphaFoldDB" id="A0A8S1CGQ9"/>
<evidence type="ECO:0000256" key="2">
    <source>
        <dbReference type="ARBA" id="ARBA00023043"/>
    </source>
</evidence>
<dbReference type="SMART" id="SM00248">
    <property type="entry name" value="ANK"/>
    <property type="match status" value="16"/>
</dbReference>
<feature type="repeat" description="ANK" evidence="3">
    <location>
        <begin position="347"/>
        <end position="379"/>
    </location>
</feature>
<dbReference type="Gene3D" id="1.25.40.20">
    <property type="entry name" value="Ankyrin repeat-containing domain"/>
    <property type="match status" value="5"/>
</dbReference>
<evidence type="ECO:0000313" key="5">
    <source>
        <dbReference type="Proteomes" id="UP000494165"/>
    </source>
</evidence>
<organism evidence="4 5">
    <name type="scientific">Cloeon dipterum</name>
    <dbReference type="NCBI Taxonomy" id="197152"/>
    <lineage>
        <taxon>Eukaryota</taxon>
        <taxon>Metazoa</taxon>
        <taxon>Ecdysozoa</taxon>
        <taxon>Arthropoda</taxon>
        <taxon>Hexapoda</taxon>
        <taxon>Insecta</taxon>
        <taxon>Pterygota</taxon>
        <taxon>Palaeoptera</taxon>
        <taxon>Ephemeroptera</taxon>
        <taxon>Pisciforma</taxon>
        <taxon>Baetidae</taxon>
        <taxon>Cloeon</taxon>
    </lineage>
</organism>
<feature type="repeat" description="ANK" evidence="3">
    <location>
        <begin position="482"/>
        <end position="514"/>
    </location>
</feature>
<reference evidence="4 5" key="1">
    <citation type="submission" date="2020-04" db="EMBL/GenBank/DDBJ databases">
        <authorList>
            <person name="Alioto T."/>
            <person name="Alioto T."/>
            <person name="Gomez Garrido J."/>
        </authorList>
    </citation>
    <scope>NUCLEOTIDE SEQUENCE [LARGE SCALE GENOMIC DNA]</scope>
</reference>
<keyword evidence="5" id="KW-1185">Reference proteome</keyword>
<dbReference type="PANTHER" id="PTHR24198">
    <property type="entry name" value="ANKYRIN REPEAT AND PROTEIN KINASE DOMAIN-CONTAINING PROTEIN"/>
    <property type="match status" value="1"/>
</dbReference>
<dbReference type="Pfam" id="PF13637">
    <property type="entry name" value="Ank_4"/>
    <property type="match status" value="1"/>
</dbReference>
<dbReference type="PROSITE" id="PS50297">
    <property type="entry name" value="ANK_REP_REGION"/>
    <property type="match status" value="5"/>
</dbReference>
<dbReference type="InterPro" id="IPR002110">
    <property type="entry name" value="Ankyrin_rpt"/>
</dbReference>
<dbReference type="PANTHER" id="PTHR24198:SF165">
    <property type="entry name" value="ANKYRIN REPEAT-CONTAINING PROTEIN-RELATED"/>
    <property type="match status" value="1"/>
</dbReference>
<feature type="repeat" description="ANK" evidence="3">
    <location>
        <begin position="447"/>
        <end position="481"/>
    </location>
</feature>
<dbReference type="Pfam" id="PF12796">
    <property type="entry name" value="Ank_2"/>
    <property type="match status" value="5"/>
</dbReference>
<feature type="repeat" description="ANK" evidence="3">
    <location>
        <begin position="413"/>
        <end position="440"/>
    </location>
</feature>
<feature type="repeat" description="ANK" evidence="3">
    <location>
        <begin position="546"/>
        <end position="579"/>
    </location>
</feature>
<protein>
    <submittedName>
        <fullName evidence="4">Uncharacterized protein</fullName>
    </submittedName>
</protein>
<feature type="repeat" description="ANK" evidence="3">
    <location>
        <begin position="137"/>
        <end position="169"/>
    </location>
</feature>
<proteinExistence type="predicted"/>
<keyword evidence="1" id="KW-0677">Repeat</keyword>
<comment type="caution">
    <text evidence="4">The sequence shown here is derived from an EMBL/GenBank/DDBJ whole genome shotgun (WGS) entry which is preliminary data.</text>
</comment>
<name>A0A8S1CGQ9_9INSE</name>
<dbReference type="InterPro" id="IPR036770">
    <property type="entry name" value="Ankyrin_rpt-contain_sf"/>
</dbReference>
<accession>A0A8S1CGQ9</accession>